<evidence type="ECO:0000259" key="3">
    <source>
        <dbReference type="Pfam" id="PF13968"/>
    </source>
</evidence>
<feature type="compositionally biased region" description="Basic and acidic residues" evidence="1">
    <location>
        <begin position="830"/>
        <end position="839"/>
    </location>
</feature>
<keyword evidence="2" id="KW-0812">Transmembrane</keyword>
<dbReference type="PaxDb" id="65489-OBART06G01190.1"/>
<proteinExistence type="predicted"/>
<dbReference type="Gramene" id="OBART06G01190.1">
    <property type="protein sequence ID" value="OBART06G01190.1"/>
    <property type="gene ID" value="OBART06G01190"/>
</dbReference>
<dbReference type="Pfam" id="PF04578">
    <property type="entry name" value="DUF594"/>
    <property type="match status" value="1"/>
</dbReference>
<evidence type="ECO:0000313" key="5">
    <source>
        <dbReference type="Proteomes" id="UP000026960"/>
    </source>
</evidence>
<organism evidence="4">
    <name type="scientific">Oryza barthii</name>
    <dbReference type="NCBI Taxonomy" id="65489"/>
    <lineage>
        <taxon>Eukaryota</taxon>
        <taxon>Viridiplantae</taxon>
        <taxon>Streptophyta</taxon>
        <taxon>Embryophyta</taxon>
        <taxon>Tracheophyta</taxon>
        <taxon>Spermatophyta</taxon>
        <taxon>Magnoliopsida</taxon>
        <taxon>Liliopsida</taxon>
        <taxon>Poales</taxon>
        <taxon>Poaceae</taxon>
        <taxon>BOP clade</taxon>
        <taxon>Oryzoideae</taxon>
        <taxon>Oryzeae</taxon>
        <taxon>Oryzinae</taxon>
        <taxon>Oryza</taxon>
    </lineage>
</organism>
<keyword evidence="2" id="KW-1133">Transmembrane helix</keyword>
<dbReference type="STRING" id="65489.A0A0D3GC43"/>
<feature type="transmembrane region" description="Helical" evidence="2">
    <location>
        <begin position="361"/>
        <end position="388"/>
    </location>
</feature>
<evidence type="ECO:0000256" key="2">
    <source>
        <dbReference type="SAM" id="Phobius"/>
    </source>
</evidence>
<feature type="transmembrane region" description="Helical" evidence="2">
    <location>
        <begin position="417"/>
        <end position="437"/>
    </location>
</feature>
<dbReference type="PANTHER" id="PTHR31325">
    <property type="entry name" value="OS01G0798800 PROTEIN-RELATED"/>
    <property type="match status" value="1"/>
</dbReference>
<feature type="transmembrane region" description="Helical" evidence="2">
    <location>
        <begin position="6"/>
        <end position="25"/>
    </location>
</feature>
<feature type="transmembrane region" description="Helical" evidence="2">
    <location>
        <begin position="81"/>
        <end position="99"/>
    </location>
</feature>
<feature type="region of interest" description="Disordered" evidence="1">
    <location>
        <begin position="810"/>
        <end position="839"/>
    </location>
</feature>
<dbReference type="InterPro" id="IPR007658">
    <property type="entry name" value="DUF594"/>
</dbReference>
<dbReference type="InterPro" id="IPR025315">
    <property type="entry name" value="DUF4220"/>
</dbReference>
<feature type="transmembrane region" description="Helical" evidence="2">
    <location>
        <begin position="37"/>
        <end position="54"/>
    </location>
</feature>
<keyword evidence="2" id="KW-0472">Membrane</keyword>
<dbReference type="AlphaFoldDB" id="A0A0D3GC43"/>
<feature type="domain" description="DUF4220" evidence="3">
    <location>
        <begin position="132"/>
        <end position="485"/>
    </location>
</feature>
<evidence type="ECO:0000256" key="1">
    <source>
        <dbReference type="SAM" id="MobiDB-lite"/>
    </source>
</evidence>
<reference evidence="4" key="2">
    <citation type="submission" date="2015-03" db="UniProtKB">
        <authorList>
            <consortium name="EnsemblPlants"/>
        </authorList>
    </citation>
    <scope>IDENTIFICATION</scope>
</reference>
<protein>
    <recommendedName>
        <fullName evidence="3">DUF4220 domain-containing protein</fullName>
    </recommendedName>
</protein>
<sequence>MVTASVLMFVLAGFFFILNLFGGVSNVDAILSPRVRVLFTSMLSLFLPVMSYLFSEAKNTAKELGQVTNVIGMGRASTPELPFMAGVILTWMLLIELIRKKVDEIAMKGYSGTIHRAGRVVWLGSLVAGRKALFGVLWVLCATKVVQRVAFTEVGKRSYACGKNPWIITSYMSSTPAKQPPPAQAAAAASDDGAMATAILKGCRYIVTGEEDVRVEATADGYKLKKKEEDYSKSSLVTVDKIWGEEQGLPGRSGSGNNNAGGDEELKRQCLSFALFKLLRRRLEQLPLPEPEKSSEEASECRNIIFNGLYKYKSKSESDTDTRAAVAVFEVMGSEVNFLSEYYHSVVPVVLASPLFFVANYFLLPVVVLCVCLMTIVVCGGGDVLYAFRSIKTDNFTMSSGIVDTSLCLLLTARRDAASFFATINFAVTFLLYIIYIYEVWEWFVFLLSDWFAVSLFSAYVAKARFCDNSAFRAFARCILSVRAWLRVGFVVRPQHRLKLKQFSALNLRWPPLALLAMPKPLFTLLVSTKPVPVPVKDSILDSLISSLASASASTKKKSALESFDDLKTACESSSIAEVILICHIATGLLERLNPPPDPEIVITDEKKKTSSDNLPPHNPEMMITDSEKKKTSSDNFPPPDPKISSDNFTIATTLSRYCAYLVAFQPELLPDYHEKAEDLLKAMKTELKDRLGCYQYYFSRGRERADAIIGSKNNSKNMEGTVEKGAKLADKLRQRPEYKDRHDLMWKLLAEAWTEIIVYVAPSNEERTIMAHKNVLWQGGEFITVLWALMTHTGITRHRRSLREIAREIPPHDAGTSSSQQKSAPAGPDKQHEIDIGV</sequence>
<feature type="transmembrane region" description="Helical" evidence="2">
    <location>
        <begin position="443"/>
        <end position="462"/>
    </location>
</feature>
<keyword evidence="5" id="KW-1185">Reference proteome</keyword>
<feature type="transmembrane region" description="Helical" evidence="2">
    <location>
        <begin position="120"/>
        <end position="140"/>
    </location>
</feature>
<dbReference type="Pfam" id="PF13968">
    <property type="entry name" value="DUF4220"/>
    <property type="match status" value="1"/>
</dbReference>
<dbReference type="HOGENOM" id="CLU_008762_0_1_1"/>
<reference evidence="4" key="1">
    <citation type="journal article" date="2009" name="Rice">
        <title>De Novo Next Generation Sequencing of Plant Genomes.</title>
        <authorList>
            <person name="Rounsley S."/>
            <person name="Marri P.R."/>
            <person name="Yu Y."/>
            <person name="He R."/>
            <person name="Sisneros N."/>
            <person name="Goicoechea J.L."/>
            <person name="Lee S.J."/>
            <person name="Angelova A."/>
            <person name="Kudrna D."/>
            <person name="Luo M."/>
            <person name="Affourtit J."/>
            <person name="Desany B."/>
            <person name="Knight J."/>
            <person name="Niazi F."/>
            <person name="Egholm M."/>
            <person name="Wing R.A."/>
        </authorList>
    </citation>
    <scope>NUCLEOTIDE SEQUENCE [LARGE SCALE GENOMIC DNA]</scope>
    <source>
        <strain evidence="4">cv. IRGC 105608</strain>
    </source>
</reference>
<dbReference type="Proteomes" id="UP000026960">
    <property type="component" value="Chromosome 6"/>
</dbReference>
<dbReference type="eggNOG" id="ENOG502QSWW">
    <property type="taxonomic scope" value="Eukaryota"/>
</dbReference>
<accession>A0A0D3GC43</accession>
<name>A0A0D3GC43_9ORYZ</name>
<dbReference type="EnsemblPlants" id="OBART06G01190.1">
    <property type="protein sequence ID" value="OBART06G01190.1"/>
    <property type="gene ID" value="OBART06G01190"/>
</dbReference>
<feature type="region of interest" description="Disordered" evidence="1">
    <location>
        <begin position="603"/>
        <end position="645"/>
    </location>
</feature>
<evidence type="ECO:0000313" key="4">
    <source>
        <dbReference type="EnsemblPlants" id="OBART06G01190.1"/>
    </source>
</evidence>